<dbReference type="RefSeq" id="WP_143943531.1">
    <property type="nucleotide sequence ID" value="NZ_VKLS01000286.1"/>
</dbReference>
<dbReference type="AlphaFoldDB" id="A0A553Z3N4"/>
<dbReference type="CDD" id="cd16936">
    <property type="entry name" value="HATPase_RsbW-like"/>
    <property type="match status" value="1"/>
</dbReference>
<name>A0A553Z3N4_9ACTN</name>
<dbReference type="Gene3D" id="3.30.565.10">
    <property type="entry name" value="Histidine kinase-like ATPase, C-terminal domain"/>
    <property type="match status" value="1"/>
</dbReference>
<dbReference type="PANTHER" id="PTHR35526:SF3">
    <property type="entry name" value="ANTI-SIGMA-F FACTOR RSBW"/>
    <property type="match status" value="1"/>
</dbReference>
<dbReference type="InterPro" id="IPR036890">
    <property type="entry name" value="HATPase_C_sf"/>
</dbReference>
<evidence type="ECO:0000313" key="1">
    <source>
        <dbReference type="EMBL" id="TSB36061.1"/>
    </source>
</evidence>
<dbReference type="EMBL" id="VKLS01000286">
    <property type="protein sequence ID" value="TSB36061.1"/>
    <property type="molecule type" value="Genomic_DNA"/>
</dbReference>
<gene>
    <name evidence="1" type="ORF">FNZ23_20215</name>
</gene>
<dbReference type="OrthoDB" id="3211521at2"/>
<dbReference type="GO" id="GO:0005524">
    <property type="term" value="F:ATP binding"/>
    <property type="evidence" value="ECO:0007669"/>
    <property type="project" value="UniProtKB-KW"/>
</dbReference>
<organism evidence="1 2">
    <name type="scientific">Streptomyces benahoarensis</name>
    <dbReference type="NCBI Taxonomy" id="2595054"/>
    <lineage>
        <taxon>Bacteria</taxon>
        <taxon>Bacillati</taxon>
        <taxon>Actinomycetota</taxon>
        <taxon>Actinomycetes</taxon>
        <taxon>Kitasatosporales</taxon>
        <taxon>Streptomycetaceae</taxon>
        <taxon>Streptomyces</taxon>
    </lineage>
</organism>
<sequence length="123" mass="13285">MRTTLLLELLAVPGAVRTVRRELRRHLGDGCGDAQLCASELLSNVILHVGAGAPVTVQVTGGCDGRTWLAVTDPEPSAMPVRRTACRDEERGRGLALLEAVALRWGVRRGSGSKTVWCELLRE</sequence>
<dbReference type="PANTHER" id="PTHR35526">
    <property type="entry name" value="ANTI-SIGMA-F FACTOR RSBW-RELATED"/>
    <property type="match status" value="1"/>
</dbReference>
<accession>A0A553Z3N4</accession>
<keyword evidence="1" id="KW-0547">Nucleotide-binding</keyword>
<reference evidence="1 2" key="1">
    <citation type="submission" date="2019-07" db="EMBL/GenBank/DDBJ databases">
        <title>Draft genome for Streptomyces benahoarensis MZ03-48.</title>
        <authorList>
            <person name="Gonzalez-Pimentel J.L."/>
        </authorList>
    </citation>
    <scope>NUCLEOTIDE SEQUENCE [LARGE SCALE GENOMIC DNA]</scope>
    <source>
        <strain evidence="1 2">MZ03-48</strain>
    </source>
</reference>
<comment type="caution">
    <text evidence="1">The sequence shown here is derived from an EMBL/GenBank/DDBJ whole genome shotgun (WGS) entry which is preliminary data.</text>
</comment>
<protein>
    <submittedName>
        <fullName evidence="1">ATP-binding protein</fullName>
    </submittedName>
</protein>
<keyword evidence="2" id="KW-1185">Reference proteome</keyword>
<dbReference type="InterPro" id="IPR050267">
    <property type="entry name" value="Anti-sigma-factor_SerPK"/>
</dbReference>
<keyword evidence="1" id="KW-0067">ATP-binding</keyword>
<evidence type="ECO:0000313" key="2">
    <source>
        <dbReference type="Proteomes" id="UP000320888"/>
    </source>
</evidence>
<dbReference type="Proteomes" id="UP000320888">
    <property type="component" value="Unassembled WGS sequence"/>
</dbReference>
<proteinExistence type="predicted"/>